<keyword evidence="2" id="KW-1133">Transmembrane helix</keyword>
<feature type="compositionally biased region" description="Basic and acidic residues" evidence="1">
    <location>
        <begin position="127"/>
        <end position="140"/>
    </location>
</feature>
<feature type="transmembrane region" description="Helical" evidence="2">
    <location>
        <begin position="6"/>
        <end position="24"/>
    </location>
</feature>
<protein>
    <submittedName>
        <fullName evidence="3">Uncharacterized protein</fullName>
    </submittedName>
</protein>
<dbReference type="EMBL" id="WKKI01000004">
    <property type="protein sequence ID" value="MRX71310.1"/>
    <property type="molecule type" value="Genomic_DNA"/>
</dbReference>
<dbReference type="OrthoDB" id="1798639at2"/>
<feature type="region of interest" description="Disordered" evidence="1">
    <location>
        <begin position="29"/>
        <end position="147"/>
    </location>
</feature>
<evidence type="ECO:0000256" key="2">
    <source>
        <dbReference type="SAM" id="Phobius"/>
    </source>
</evidence>
<keyword evidence="2" id="KW-0812">Transmembrane</keyword>
<evidence type="ECO:0000256" key="1">
    <source>
        <dbReference type="SAM" id="MobiDB-lite"/>
    </source>
</evidence>
<gene>
    <name evidence="3" type="ORF">GJU40_03875</name>
</gene>
<comment type="caution">
    <text evidence="3">The sequence shown here is derived from an EMBL/GenBank/DDBJ whole genome shotgun (WGS) entry which is preliminary data.</text>
</comment>
<evidence type="ECO:0000313" key="3">
    <source>
        <dbReference type="EMBL" id="MRX71310.1"/>
    </source>
</evidence>
<feature type="compositionally biased region" description="Basic and acidic residues" evidence="1">
    <location>
        <begin position="105"/>
        <end position="119"/>
    </location>
</feature>
<organism evidence="3 4">
    <name type="scientific">Metabacillus lacus</name>
    <dbReference type="NCBI Taxonomy" id="1983721"/>
    <lineage>
        <taxon>Bacteria</taxon>
        <taxon>Bacillati</taxon>
        <taxon>Bacillota</taxon>
        <taxon>Bacilli</taxon>
        <taxon>Bacillales</taxon>
        <taxon>Bacillaceae</taxon>
        <taxon>Metabacillus</taxon>
    </lineage>
</organism>
<evidence type="ECO:0000313" key="4">
    <source>
        <dbReference type="Proteomes" id="UP000448867"/>
    </source>
</evidence>
<feature type="compositionally biased region" description="Low complexity" evidence="1">
    <location>
        <begin position="34"/>
        <end position="80"/>
    </location>
</feature>
<accession>A0A7X2IWZ2</accession>
<keyword evidence="4" id="KW-1185">Reference proteome</keyword>
<dbReference type="RefSeq" id="WP_154306451.1">
    <property type="nucleotide sequence ID" value="NZ_WKKI01000004.1"/>
</dbReference>
<feature type="compositionally biased region" description="Basic and acidic residues" evidence="1">
    <location>
        <begin position="81"/>
        <end position="96"/>
    </location>
</feature>
<name>A0A7X2IWZ2_9BACI</name>
<proteinExistence type="predicted"/>
<reference evidence="3 4" key="1">
    <citation type="submission" date="2019-11" db="EMBL/GenBank/DDBJ databases">
        <title>Bacillus lacus genome.</title>
        <authorList>
            <person name="Allen C.J."/>
            <person name="Newman J.D."/>
        </authorList>
    </citation>
    <scope>NUCLEOTIDE SEQUENCE [LARGE SCALE GENOMIC DNA]</scope>
    <source>
        <strain evidence="3 4">KCTC 33946</strain>
    </source>
</reference>
<dbReference type="Proteomes" id="UP000448867">
    <property type="component" value="Unassembled WGS sequence"/>
</dbReference>
<dbReference type="AlphaFoldDB" id="A0A7X2IWZ2"/>
<sequence>MLDILLQNPLLIAFLIWVISSVFTRGSRQEQRRTGQGPAQQPRQQQRPQQGPTQQPRQQQPRQGPAQQPRQPQRAEQSAAQRDRTSTVERDIRQRAEQTISQVQEDAKKRYENVKRQSSDRYQGSSERMRVQKAEVVQKEQRKRRAAINGKNAVDGIIWSEILGSPRSRKPHSTLGRRIR</sequence>
<keyword evidence="2" id="KW-0472">Membrane</keyword>